<reference evidence="1 2" key="1">
    <citation type="journal article" date="2016" name="Antonie Van Leeuwenhoek">
        <title>Photobacterium sanguinicancri sp. nov. isolated from marine animals.</title>
        <authorList>
            <person name="Gomez-Gil B."/>
            <person name="Roque A."/>
            <person name="Rotllant G."/>
            <person name="Romalde J.L."/>
            <person name="Doce A."/>
            <person name="Eggermont M."/>
            <person name="Defoirdt T."/>
        </authorList>
    </citation>
    <scope>NUCLEOTIDE SEQUENCE [LARGE SCALE GENOMIC DNA]</scope>
    <source>
        <strain evidence="1 2">CAIM 1827</strain>
    </source>
</reference>
<protein>
    <submittedName>
        <fullName evidence="1">Uncharacterized protein</fullName>
    </submittedName>
</protein>
<proteinExistence type="predicted"/>
<comment type="caution">
    <text evidence="1">The sequence shown here is derived from an EMBL/GenBank/DDBJ whole genome shotgun (WGS) entry which is preliminary data.</text>
</comment>
<accession>A0ABX4G1F1</accession>
<keyword evidence="2" id="KW-1185">Reference proteome</keyword>
<gene>
    <name evidence="1" type="ORF">ASV53_05790</name>
</gene>
<evidence type="ECO:0000313" key="1">
    <source>
        <dbReference type="EMBL" id="OZS44924.1"/>
    </source>
</evidence>
<dbReference type="EMBL" id="NOIF01000022">
    <property type="protein sequence ID" value="OZS44924.1"/>
    <property type="molecule type" value="Genomic_DNA"/>
</dbReference>
<dbReference type="RefSeq" id="WP_094956409.1">
    <property type="nucleotide sequence ID" value="NZ_NOIF01000022.1"/>
</dbReference>
<organism evidence="1 2">
    <name type="scientific">Photobacterium sanguinicancri</name>
    <dbReference type="NCBI Taxonomy" id="875932"/>
    <lineage>
        <taxon>Bacteria</taxon>
        <taxon>Pseudomonadati</taxon>
        <taxon>Pseudomonadota</taxon>
        <taxon>Gammaproteobacteria</taxon>
        <taxon>Vibrionales</taxon>
        <taxon>Vibrionaceae</taxon>
        <taxon>Photobacterium</taxon>
    </lineage>
</organism>
<dbReference type="Proteomes" id="UP000215999">
    <property type="component" value="Unassembled WGS sequence"/>
</dbReference>
<sequence length="140" mass="15580">MKKPFVILAIVAAILLIVRQFANTERVPIVVALPDSPSFTVTDAFDGQWEGKRVDVSGDKICLETRITGTVDNGQVSLTLVYNNTLLKGWISEQGVLELYSDSHRWGYRFSGAAINNKMDGEWKVTNALCHGTWHIEKVS</sequence>
<name>A0ABX4G1F1_9GAMM</name>
<evidence type="ECO:0000313" key="2">
    <source>
        <dbReference type="Proteomes" id="UP000215999"/>
    </source>
</evidence>